<organism evidence="1 2">
    <name type="scientific">Puccinia graminis f. sp. tritici (strain CRL 75-36-700-3 / race SCCL)</name>
    <name type="common">Black stem rust fungus</name>
    <dbReference type="NCBI Taxonomy" id="418459"/>
    <lineage>
        <taxon>Eukaryota</taxon>
        <taxon>Fungi</taxon>
        <taxon>Dikarya</taxon>
        <taxon>Basidiomycota</taxon>
        <taxon>Pucciniomycotina</taxon>
        <taxon>Pucciniomycetes</taxon>
        <taxon>Pucciniales</taxon>
        <taxon>Pucciniaceae</taxon>
        <taxon>Puccinia</taxon>
    </lineage>
</organism>
<dbReference type="GeneID" id="10542925"/>
<reference key="1">
    <citation type="submission" date="2007-01" db="EMBL/GenBank/DDBJ databases">
        <title>The Genome Sequence of Puccinia graminis f. sp. tritici Strain CRL 75-36-700-3.</title>
        <authorList>
            <consortium name="The Broad Institute Genome Sequencing Platform"/>
            <person name="Birren B."/>
            <person name="Lander E."/>
            <person name="Galagan J."/>
            <person name="Nusbaum C."/>
            <person name="Devon K."/>
            <person name="Cuomo C."/>
            <person name="Jaffe D."/>
            <person name="Butler J."/>
            <person name="Alvarez P."/>
            <person name="Gnerre S."/>
            <person name="Grabherr M."/>
            <person name="Mauceli E."/>
            <person name="Brockman W."/>
            <person name="Young S."/>
            <person name="LaButti K."/>
            <person name="Sykes S."/>
            <person name="DeCaprio D."/>
            <person name="Crawford M."/>
            <person name="Koehrsen M."/>
            <person name="Engels R."/>
            <person name="Montgomery P."/>
            <person name="Pearson M."/>
            <person name="Howarth C."/>
            <person name="Larson L."/>
            <person name="White J."/>
            <person name="Zeng Q."/>
            <person name="Kodira C."/>
            <person name="Yandava C."/>
            <person name="Alvarado L."/>
            <person name="O'Leary S."/>
            <person name="Szabo L."/>
            <person name="Dean R."/>
            <person name="Schein J."/>
        </authorList>
    </citation>
    <scope>NUCLEOTIDE SEQUENCE</scope>
    <source>
        <strain>CRL 75-36-700-3</strain>
    </source>
</reference>
<proteinExistence type="predicted"/>
<dbReference type="KEGG" id="pgr:PGTG_01971"/>
<dbReference type="STRING" id="418459.E3JT99"/>
<dbReference type="Proteomes" id="UP000008783">
    <property type="component" value="Unassembled WGS sequence"/>
</dbReference>
<evidence type="ECO:0000313" key="2">
    <source>
        <dbReference type="Proteomes" id="UP000008783"/>
    </source>
</evidence>
<dbReference type="VEuPathDB" id="FungiDB:PGTG_01971"/>
<sequence length="238" mass="26097">MAEEDKLEANAQPVELFGSVDQGSPVEPIAHIFGFLTGAIASRPHLAVMLKNGALPVSEILCSFTIPLRLSENDGHPAVLLKKVIGHQFEAVENVDEVSVVESEDHAMGRTIEIDEQISPQSRSFTPIQMDGKFKGVYLAAQPPGVRKEPSQACDPASLWETYISEYVCLDREIPSTLVKNGRPFNKVFYDSASETVIGASYLKTAFANFDEEGNLMWQPDGWLLLVFVGILQSSNVT</sequence>
<dbReference type="RefSeq" id="XP_003319797.2">
    <property type="nucleotide sequence ID" value="XM_003319749.2"/>
</dbReference>
<dbReference type="OrthoDB" id="6109at2759"/>
<keyword evidence="2" id="KW-1185">Reference proteome</keyword>
<name>E3JT99_PUCGT</name>
<protein>
    <submittedName>
        <fullName evidence="1">Uncharacterized protein</fullName>
    </submittedName>
</protein>
<dbReference type="AlphaFoldDB" id="E3JT99"/>
<dbReference type="InParanoid" id="E3JT99"/>
<evidence type="ECO:0000313" key="1">
    <source>
        <dbReference type="EMBL" id="EFP75378.2"/>
    </source>
</evidence>
<dbReference type="HOGENOM" id="CLU_1166322_0_0_1"/>
<reference evidence="2" key="2">
    <citation type="journal article" date="2011" name="Proc. Natl. Acad. Sci. U.S.A.">
        <title>Obligate biotrophy features unraveled by the genomic analysis of rust fungi.</title>
        <authorList>
            <person name="Duplessis S."/>
            <person name="Cuomo C.A."/>
            <person name="Lin Y.-C."/>
            <person name="Aerts A."/>
            <person name="Tisserant E."/>
            <person name="Veneault-Fourrey C."/>
            <person name="Joly D.L."/>
            <person name="Hacquard S."/>
            <person name="Amselem J."/>
            <person name="Cantarel B.L."/>
            <person name="Chiu R."/>
            <person name="Coutinho P.M."/>
            <person name="Feau N."/>
            <person name="Field M."/>
            <person name="Frey P."/>
            <person name="Gelhaye E."/>
            <person name="Goldberg J."/>
            <person name="Grabherr M.G."/>
            <person name="Kodira C.D."/>
            <person name="Kohler A."/>
            <person name="Kuees U."/>
            <person name="Lindquist E.A."/>
            <person name="Lucas S.M."/>
            <person name="Mago R."/>
            <person name="Mauceli E."/>
            <person name="Morin E."/>
            <person name="Murat C."/>
            <person name="Pangilinan J.L."/>
            <person name="Park R."/>
            <person name="Pearson M."/>
            <person name="Quesneville H."/>
            <person name="Rouhier N."/>
            <person name="Sakthikumar S."/>
            <person name="Salamov A.A."/>
            <person name="Schmutz J."/>
            <person name="Selles B."/>
            <person name="Shapiro H."/>
            <person name="Tanguay P."/>
            <person name="Tuskan G.A."/>
            <person name="Henrissat B."/>
            <person name="Van de Peer Y."/>
            <person name="Rouze P."/>
            <person name="Ellis J.G."/>
            <person name="Dodds P.N."/>
            <person name="Schein J.E."/>
            <person name="Zhong S."/>
            <person name="Hamelin R.C."/>
            <person name="Grigoriev I.V."/>
            <person name="Szabo L.J."/>
            <person name="Martin F."/>
        </authorList>
    </citation>
    <scope>NUCLEOTIDE SEQUENCE [LARGE SCALE GENOMIC DNA]</scope>
    <source>
        <strain evidence="2">CRL 75-36-700-3 / race SCCL</strain>
    </source>
</reference>
<gene>
    <name evidence="1" type="ORF">PGTG_01971</name>
</gene>
<dbReference type="EMBL" id="DS178263">
    <property type="protein sequence ID" value="EFP75378.2"/>
    <property type="molecule type" value="Genomic_DNA"/>
</dbReference>
<accession>E3JT99</accession>